<name>A0ABY2GU13_9HYPO</name>
<feature type="region of interest" description="Disordered" evidence="1">
    <location>
        <begin position="1"/>
        <end position="332"/>
    </location>
</feature>
<evidence type="ECO:0000313" key="3">
    <source>
        <dbReference type="Proteomes" id="UP001642720"/>
    </source>
</evidence>
<evidence type="ECO:0000256" key="1">
    <source>
        <dbReference type="SAM" id="MobiDB-lite"/>
    </source>
</evidence>
<comment type="caution">
    <text evidence="2">The sequence shown here is derived from an EMBL/GenBank/DDBJ whole genome shotgun (WGS) entry which is preliminary data.</text>
</comment>
<sequence>MVWPAAEPVRTSPPIFESSPSPSSPSPSASSSESLPLLASSFQQNQQYHRRQSTNRPPQHHNIPPTSPSPSPSQTTQDWHHLRQQHWLDRIPYDLPPQHPLLEQLSSQSASSSIPSTAPMPRGFVNMPGSYYSRSNSPSAEEQATFRLAHDLSSPPPSQQPTDSSSNHKNRILSPPPSSSSPIQDPFPTMPSAQPRPFMPHHSSSYERSPPPFTNISPSTQPATPLPSPPPSQHEQQQQQRHLHHRPTSPISLADSQPTLRQGIASRQDSETSSPMSPIPRPQVMSHTYIHSRSPGHGLARSGSGSASGRSTENENGNRRYPRSTPAEDTEAQALSAVVEGIGRMQVNMNLDQAGRWRIARRADAPW</sequence>
<accession>A0ABY2GU13</accession>
<proteinExistence type="predicted"/>
<gene>
    <name evidence="2" type="ORF">CCMA1212_009348</name>
</gene>
<feature type="compositionally biased region" description="Low complexity" evidence="1">
    <location>
        <begin position="12"/>
        <end position="42"/>
    </location>
</feature>
<dbReference type="RefSeq" id="XP_073554988.1">
    <property type="nucleotide sequence ID" value="XM_073706435.1"/>
</dbReference>
<organism evidence="2 3">
    <name type="scientific">Trichoderma ghanense</name>
    <dbReference type="NCBI Taxonomy" id="65468"/>
    <lineage>
        <taxon>Eukaryota</taxon>
        <taxon>Fungi</taxon>
        <taxon>Dikarya</taxon>
        <taxon>Ascomycota</taxon>
        <taxon>Pezizomycotina</taxon>
        <taxon>Sordariomycetes</taxon>
        <taxon>Hypocreomycetidae</taxon>
        <taxon>Hypocreales</taxon>
        <taxon>Hypocreaceae</taxon>
        <taxon>Trichoderma</taxon>
    </lineage>
</organism>
<dbReference type="GeneID" id="300580885"/>
<reference evidence="2 3" key="1">
    <citation type="submission" date="2018-01" db="EMBL/GenBank/DDBJ databases">
        <title>Genome characterization of the sugarcane-associated fungus Trichoderma ghanense CCMA-1212 and their application in lignocelulose bioconversion.</title>
        <authorList>
            <person name="Steindorff A.S."/>
            <person name="Mendes T.D."/>
            <person name="Vilela E.S.D."/>
            <person name="Rodrigues D.S."/>
            <person name="Formighieri E.F."/>
            <person name="Melo I.S."/>
            <person name="Favaro L.C.L."/>
        </authorList>
    </citation>
    <scope>NUCLEOTIDE SEQUENCE [LARGE SCALE GENOMIC DNA]</scope>
    <source>
        <strain evidence="2 3">CCMA-1212</strain>
    </source>
</reference>
<evidence type="ECO:0000313" key="2">
    <source>
        <dbReference type="EMBL" id="TFA98786.1"/>
    </source>
</evidence>
<dbReference type="Proteomes" id="UP001642720">
    <property type="component" value="Unassembled WGS sequence"/>
</dbReference>
<feature type="compositionally biased region" description="Polar residues" evidence="1">
    <location>
        <begin position="132"/>
        <end position="142"/>
    </location>
</feature>
<dbReference type="EMBL" id="PPTA01000017">
    <property type="protein sequence ID" value="TFA98786.1"/>
    <property type="molecule type" value="Genomic_DNA"/>
</dbReference>
<feature type="compositionally biased region" description="Basic and acidic residues" evidence="1">
    <location>
        <begin position="78"/>
        <end position="92"/>
    </location>
</feature>
<feature type="compositionally biased region" description="Low complexity" evidence="1">
    <location>
        <begin position="106"/>
        <end position="116"/>
    </location>
</feature>
<keyword evidence="3" id="KW-1185">Reference proteome</keyword>
<protein>
    <submittedName>
        <fullName evidence="2">Uncharacterized protein</fullName>
    </submittedName>
</protein>
<feature type="compositionally biased region" description="Low complexity" evidence="1">
    <location>
        <begin position="296"/>
        <end position="311"/>
    </location>
</feature>
<feature type="compositionally biased region" description="Polar residues" evidence="1">
    <location>
        <begin position="249"/>
        <end position="276"/>
    </location>
</feature>